<evidence type="ECO:0000259" key="1">
    <source>
        <dbReference type="Pfam" id="PF14832"/>
    </source>
</evidence>
<proteinExistence type="predicted"/>
<dbReference type="Proteomes" id="UP000287144">
    <property type="component" value="Unassembled WGS sequence"/>
</dbReference>
<name>A0A428TQI5_9HYPO</name>
<protein>
    <recommendedName>
        <fullName evidence="1">Tautomerase cis-CaaD-like domain-containing protein</fullName>
    </recommendedName>
</protein>
<dbReference type="InterPro" id="IPR028116">
    <property type="entry name" value="Cis-CaaD-like"/>
</dbReference>
<feature type="domain" description="Tautomerase cis-CaaD-like" evidence="1">
    <location>
        <begin position="1"/>
        <end position="139"/>
    </location>
</feature>
<sequence>MPFYEIHHSYPLSDDERQSIARSITDLHCAAFKTPSFFVHIQFVARDINDRTYYMAGKPRVVNSNRIIGVVRMSPSRTKSEFDSLASDIEDAWYKALSTTRTEGTSHATEVQRLLMATFVPMVTIREGGMAIPEAGQEGGWLKQQLPYIRMMSEQGLGDFTDLLGELQQRDDLRKMIE</sequence>
<dbReference type="InterPro" id="IPR014347">
    <property type="entry name" value="Tautomerase/MIF_sf"/>
</dbReference>
<dbReference type="AlphaFoldDB" id="A0A428TQI5"/>
<evidence type="ECO:0000313" key="2">
    <source>
        <dbReference type="EMBL" id="RSM04308.1"/>
    </source>
</evidence>
<evidence type="ECO:0000313" key="3">
    <source>
        <dbReference type="Proteomes" id="UP000287144"/>
    </source>
</evidence>
<dbReference type="Gene3D" id="3.30.429.10">
    <property type="entry name" value="Macrophage Migration Inhibitory Factor"/>
    <property type="match status" value="1"/>
</dbReference>
<accession>A0A428TQI5</accession>
<organism evidence="2 3">
    <name type="scientific">Fusarium oligoseptatum</name>
    <dbReference type="NCBI Taxonomy" id="2604345"/>
    <lineage>
        <taxon>Eukaryota</taxon>
        <taxon>Fungi</taxon>
        <taxon>Dikarya</taxon>
        <taxon>Ascomycota</taxon>
        <taxon>Pezizomycotina</taxon>
        <taxon>Sordariomycetes</taxon>
        <taxon>Hypocreomycetidae</taxon>
        <taxon>Hypocreales</taxon>
        <taxon>Nectriaceae</taxon>
        <taxon>Fusarium</taxon>
        <taxon>Fusarium solani species complex</taxon>
    </lineage>
</organism>
<dbReference type="Pfam" id="PF14832">
    <property type="entry name" value="Tautomerase_3"/>
    <property type="match status" value="1"/>
</dbReference>
<comment type="caution">
    <text evidence="2">The sequence shown here is derived from an EMBL/GenBank/DDBJ whole genome shotgun (WGS) entry which is preliminary data.</text>
</comment>
<gene>
    <name evidence="2" type="ORF">CEP52_006899</name>
</gene>
<dbReference type="EMBL" id="NKCK01000060">
    <property type="protein sequence ID" value="RSM04308.1"/>
    <property type="molecule type" value="Genomic_DNA"/>
</dbReference>
<keyword evidence="3" id="KW-1185">Reference proteome</keyword>
<reference evidence="2 3" key="1">
    <citation type="submission" date="2017-06" db="EMBL/GenBank/DDBJ databases">
        <title>Comparative genomic analysis of Ambrosia Fusariam Clade fungi.</title>
        <authorList>
            <person name="Stajich J.E."/>
            <person name="Carrillo J."/>
            <person name="Kijimoto T."/>
            <person name="Eskalen A."/>
            <person name="O'Donnell K."/>
            <person name="Kasson M."/>
        </authorList>
    </citation>
    <scope>NUCLEOTIDE SEQUENCE [LARGE SCALE GENOMIC DNA]</scope>
    <source>
        <strain evidence="2 3">NRRL62579</strain>
    </source>
</reference>